<keyword evidence="1" id="KW-0472">Membrane</keyword>
<name>A0ABW4XB94_9ACTN</name>
<keyword evidence="3" id="KW-1185">Reference proteome</keyword>
<accession>A0ABW4XB94</accession>
<reference evidence="3" key="1">
    <citation type="journal article" date="2019" name="Int. J. Syst. Evol. Microbiol.">
        <title>The Global Catalogue of Microorganisms (GCM) 10K type strain sequencing project: providing services to taxonomists for standard genome sequencing and annotation.</title>
        <authorList>
            <consortium name="The Broad Institute Genomics Platform"/>
            <consortium name="The Broad Institute Genome Sequencing Center for Infectious Disease"/>
            <person name="Wu L."/>
            <person name="Ma J."/>
        </authorList>
    </citation>
    <scope>NUCLEOTIDE SEQUENCE [LARGE SCALE GENOMIC DNA]</scope>
    <source>
        <strain evidence="3">JCM 3338</strain>
    </source>
</reference>
<feature type="transmembrane region" description="Helical" evidence="1">
    <location>
        <begin position="19"/>
        <end position="34"/>
    </location>
</feature>
<evidence type="ECO:0000313" key="3">
    <source>
        <dbReference type="Proteomes" id="UP001597402"/>
    </source>
</evidence>
<keyword evidence="1" id="KW-0812">Transmembrane</keyword>
<keyword evidence="1" id="KW-1133">Transmembrane helix</keyword>
<sequence>MTPEDEPGRGGADPQTRRWLIRLAVVAIGLWFVVDGLRGTWPAAGVVARVLLAAVVLLGVALLVMGLLHLARRGRSD</sequence>
<gene>
    <name evidence="2" type="ORF">ACFSHS_09610</name>
</gene>
<evidence type="ECO:0000256" key="1">
    <source>
        <dbReference type="SAM" id="Phobius"/>
    </source>
</evidence>
<protein>
    <submittedName>
        <fullName evidence="2">Uncharacterized protein</fullName>
    </submittedName>
</protein>
<evidence type="ECO:0000313" key="2">
    <source>
        <dbReference type="EMBL" id="MFD2091825.1"/>
    </source>
</evidence>
<organism evidence="2 3">
    <name type="scientific">Blastococcus deserti</name>
    <dbReference type="NCBI Taxonomy" id="2259033"/>
    <lineage>
        <taxon>Bacteria</taxon>
        <taxon>Bacillati</taxon>
        <taxon>Actinomycetota</taxon>
        <taxon>Actinomycetes</taxon>
        <taxon>Geodermatophilales</taxon>
        <taxon>Geodermatophilaceae</taxon>
        <taxon>Blastococcus</taxon>
    </lineage>
</organism>
<feature type="transmembrane region" description="Helical" evidence="1">
    <location>
        <begin position="46"/>
        <end position="71"/>
    </location>
</feature>
<dbReference type="Proteomes" id="UP001597402">
    <property type="component" value="Unassembled WGS sequence"/>
</dbReference>
<dbReference type="EMBL" id="JBHUHP010000009">
    <property type="protein sequence ID" value="MFD2091825.1"/>
    <property type="molecule type" value="Genomic_DNA"/>
</dbReference>
<proteinExistence type="predicted"/>
<comment type="caution">
    <text evidence="2">The sequence shown here is derived from an EMBL/GenBank/DDBJ whole genome shotgun (WGS) entry which is preliminary data.</text>
</comment>
<dbReference type="RefSeq" id="WP_376874484.1">
    <property type="nucleotide sequence ID" value="NZ_JBHUHP010000009.1"/>
</dbReference>